<organism evidence="1">
    <name type="scientific">Myoviridae sp. ctLq07</name>
    <dbReference type="NCBI Taxonomy" id="2827681"/>
    <lineage>
        <taxon>Viruses</taxon>
        <taxon>Duplodnaviria</taxon>
        <taxon>Heunggongvirae</taxon>
        <taxon>Uroviricota</taxon>
        <taxon>Caudoviricetes</taxon>
    </lineage>
</organism>
<evidence type="ECO:0000313" key="1">
    <source>
        <dbReference type="EMBL" id="DAF60485.1"/>
    </source>
</evidence>
<dbReference type="EMBL" id="BK032789">
    <property type="protein sequence ID" value="DAF60485.1"/>
    <property type="molecule type" value="Genomic_DNA"/>
</dbReference>
<accession>A0A8S5TAY9</accession>
<name>A0A8S5TAY9_9CAUD</name>
<reference evidence="1" key="1">
    <citation type="journal article" date="2021" name="Proc. Natl. Acad. Sci. U.S.A.">
        <title>A Catalog of Tens of Thousands of Viruses from Human Metagenomes Reveals Hidden Associations with Chronic Diseases.</title>
        <authorList>
            <person name="Tisza M.J."/>
            <person name="Buck C.B."/>
        </authorList>
    </citation>
    <scope>NUCLEOTIDE SEQUENCE</scope>
    <source>
        <strain evidence="1">CtLq07</strain>
    </source>
</reference>
<protein>
    <submittedName>
        <fullName evidence="1">Replisome organizer protein</fullName>
    </submittedName>
</protein>
<dbReference type="Gene3D" id="1.10.8.200">
    <property type="entry name" value="Replisome organizer (g39p helicase loader/inhibitor protein)"/>
    <property type="match status" value="1"/>
</dbReference>
<sequence length="94" mass="11436">MNKQEFAKGVKLLELTYNQKFDEEKRDFWFRQLQDLNASRYFNNIKNIIKTSTFMPNIAQLRNEPRKQFADYEQRDYSNIDLNQFYANKGVINK</sequence>
<proteinExistence type="predicted"/>